<comment type="similarity">
    <text evidence="2">Belongs to the complex I subunit 4 family.</text>
</comment>
<dbReference type="PRINTS" id="PR01437">
    <property type="entry name" value="NUOXDRDTASE4"/>
</dbReference>
<comment type="caution">
    <text evidence="12">The sequence shown here is derived from an EMBL/GenBank/DDBJ whole genome shotgun (WGS) entry which is preliminary data.</text>
</comment>
<dbReference type="InterPro" id="IPR001750">
    <property type="entry name" value="ND/Mrp_TM"/>
</dbReference>
<protein>
    <submittedName>
        <fullName evidence="12">NADH-quinone oxidoreductase subunit M</fullName>
        <ecNumber evidence="12">1.6.5.11</ecNumber>
    </submittedName>
</protein>
<feature type="transmembrane region" description="Helical" evidence="9">
    <location>
        <begin position="409"/>
        <end position="430"/>
    </location>
</feature>
<keyword evidence="3 8" id="KW-0812">Transmembrane</keyword>
<feature type="domain" description="NADH:quinone oxidoreductase/Mrp antiporter transmembrane" evidence="10">
    <location>
        <begin position="134"/>
        <end position="417"/>
    </location>
</feature>
<feature type="transmembrane region" description="Helical" evidence="9">
    <location>
        <begin position="374"/>
        <end position="403"/>
    </location>
</feature>
<feature type="transmembrane region" description="Helical" evidence="9">
    <location>
        <begin position="6"/>
        <end position="25"/>
    </location>
</feature>
<comment type="subcellular location">
    <subcellularLocation>
        <location evidence="1">Endomembrane system</location>
        <topology evidence="1">Multi-pass membrane protein</topology>
    </subcellularLocation>
    <subcellularLocation>
        <location evidence="8">Membrane</location>
        <topology evidence="8">Multi-pass membrane protein</topology>
    </subcellularLocation>
</comment>
<dbReference type="AlphaFoldDB" id="A0A8J7PLN8"/>
<evidence type="ECO:0000313" key="12">
    <source>
        <dbReference type="EMBL" id="MBN9412748.1"/>
    </source>
</evidence>
<feature type="transmembrane region" description="Helical" evidence="9">
    <location>
        <begin position="138"/>
        <end position="158"/>
    </location>
</feature>
<evidence type="ECO:0000256" key="5">
    <source>
        <dbReference type="ARBA" id="ARBA00022989"/>
    </source>
</evidence>
<keyword evidence="5 9" id="KW-1133">Transmembrane helix</keyword>
<dbReference type="GO" id="GO:0016020">
    <property type="term" value="C:membrane"/>
    <property type="evidence" value="ECO:0007669"/>
    <property type="project" value="UniProtKB-SubCell"/>
</dbReference>
<evidence type="ECO:0000256" key="1">
    <source>
        <dbReference type="ARBA" id="ARBA00004127"/>
    </source>
</evidence>
<sequence length="499" mass="55502">MEQLPLLTLMIFLPLLGALAILLIKNDPLSVSQNARGVALLTSITTFVLSLVVLSYFKSTLSDFQLVERYLWIPKLSLNYCVGIDGISLIFILLTTFLTPLAILASWNVITDKVKEYMVTFLVLETLIMGSFCALDLVLFYIFFEAVLIPMYLIIGIWGGKNRVHAAFKFFLFTLSGSVLMLIAIFAIYGEIGTTDLIEAYRYTFSGEKQYWLWAAFFISFAVKIPMWPVHTWLPNAHVEAPTAGSVILAAILLKMGGYGFLRFSLPLFPEPSQFFAPYVFGLSIIAIVYASLIALVQEDMKKLVAYSSIAHMGFVTFGIFTFTEQGVKGALFQMISHGIISAALFLSVGILYNRVHSREIVRYSGARSRMPQFAVVFMIGLLGSIGLPGTSGFVGELLVLVASFEKSGWMAFMMGGGIVLSAAYALWLYKRVMLGKIIDKSLEKLSDLILIEKLYLFPIIASIIFLGIYPKPIFVLSETAIEKIIAPFYTKLKLEGQL</sequence>
<keyword evidence="4" id="KW-1278">Translocase</keyword>
<dbReference type="NCBIfam" id="NF004501">
    <property type="entry name" value="PRK05846.1-5"/>
    <property type="match status" value="1"/>
</dbReference>
<evidence type="ECO:0000313" key="13">
    <source>
        <dbReference type="Proteomes" id="UP000664414"/>
    </source>
</evidence>
<feature type="transmembrane region" description="Helical" evidence="9">
    <location>
        <begin position="37"/>
        <end position="57"/>
    </location>
</feature>
<evidence type="ECO:0000256" key="7">
    <source>
        <dbReference type="ARBA" id="ARBA00023136"/>
    </source>
</evidence>
<dbReference type="NCBIfam" id="TIGR01972">
    <property type="entry name" value="NDH_I_M"/>
    <property type="match status" value="1"/>
</dbReference>
<feature type="transmembrane region" description="Helical" evidence="9">
    <location>
        <begin position="212"/>
        <end position="234"/>
    </location>
</feature>
<evidence type="ECO:0000259" key="10">
    <source>
        <dbReference type="Pfam" id="PF00361"/>
    </source>
</evidence>
<dbReference type="GO" id="GO:0048039">
    <property type="term" value="F:ubiquinone binding"/>
    <property type="evidence" value="ECO:0007669"/>
    <property type="project" value="TreeGrafter"/>
</dbReference>
<feature type="transmembrane region" description="Helical" evidence="9">
    <location>
        <begin position="304"/>
        <end position="323"/>
    </location>
</feature>
<dbReference type="EC" id="1.6.5.11" evidence="12"/>
<evidence type="ECO:0000256" key="8">
    <source>
        <dbReference type="RuleBase" id="RU000320"/>
    </source>
</evidence>
<evidence type="ECO:0000256" key="6">
    <source>
        <dbReference type="ARBA" id="ARBA00023027"/>
    </source>
</evidence>
<name>A0A8J7PLN8_9PROT</name>
<dbReference type="GO" id="GO:0042773">
    <property type="term" value="P:ATP synthesis coupled electron transport"/>
    <property type="evidence" value="ECO:0007669"/>
    <property type="project" value="InterPro"/>
</dbReference>
<dbReference type="GO" id="GO:0012505">
    <property type="term" value="C:endomembrane system"/>
    <property type="evidence" value="ECO:0007669"/>
    <property type="project" value="UniProtKB-SubCell"/>
</dbReference>
<feature type="transmembrane region" description="Helical" evidence="9">
    <location>
        <begin position="276"/>
        <end position="297"/>
    </location>
</feature>
<feature type="transmembrane region" description="Helical" evidence="9">
    <location>
        <begin position="77"/>
        <end position="104"/>
    </location>
</feature>
<feature type="transmembrane region" description="Helical" evidence="9">
    <location>
        <begin position="170"/>
        <end position="192"/>
    </location>
</feature>
<evidence type="ECO:0000259" key="11">
    <source>
        <dbReference type="Pfam" id="PF01059"/>
    </source>
</evidence>
<feature type="domain" description="NADH:ubiquinone oxidoreductase chain 4 N-terminal" evidence="11">
    <location>
        <begin position="43"/>
        <end position="129"/>
    </location>
</feature>
<evidence type="ECO:0000256" key="4">
    <source>
        <dbReference type="ARBA" id="ARBA00022967"/>
    </source>
</evidence>
<evidence type="ECO:0000256" key="9">
    <source>
        <dbReference type="SAM" id="Phobius"/>
    </source>
</evidence>
<dbReference type="InterPro" id="IPR003918">
    <property type="entry name" value="NADH_UbQ_OxRdtase"/>
</dbReference>
<dbReference type="InterPro" id="IPR000260">
    <property type="entry name" value="NADH4_N"/>
</dbReference>
<dbReference type="Proteomes" id="UP000664414">
    <property type="component" value="Unassembled WGS sequence"/>
</dbReference>
<organism evidence="12 13">
    <name type="scientific">Candidatus Paracaedimonas acanthamoebae</name>
    <dbReference type="NCBI Taxonomy" id="244581"/>
    <lineage>
        <taxon>Bacteria</taxon>
        <taxon>Pseudomonadati</taxon>
        <taxon>Pseudomonadota</taxon>
        <taxon>Alphaproteobacteria</taxon>
        <taxon>Holosporales</taxon>
        <taxon>Caedimonadaceae</taxon>
        <taxon>Candidatus Paracaedimonas</taxon>
    </lineage>
</organism>
<feature type="transmembrane region" description="Helical" evidence="9">
    <location>
        <begin position="335"/>
        <end position="353"/>
    </location>
</feature>
<dbReference type="NCBIfam" id="NF004499">
    <property type="entry name" value="PRK05846.1-3"/>
    <property type="match status" value="1"/>
</dbReference>
<gene>
    <name evidence="12" type="ORF">J0H12_02320</name>
</gene>
<dbReference type="GO" id="GO:0008137">
    <property type="term" value="F:NADH dehydrogenase (ubiquinone) activity"/>
    <property type="evidence" value="ECO:0007669"/>
    <property type="project" value="InterPro"/>
</dbReference>
<accession>A0A8J7PLN8</accession>
<feature type="transmembrane region" description="Helical" evidence="9">
    <location>
        <begin position="451"/>
        <end position="470"/>
    </location>
</feature>
<reference evidence="12" key="1">
    <citation type="submission" date="2021-02" db="EMBL/GenBank/DDBJ databases">
        <title>Thiocyanate and organic carbon inputs drive convergent selection for specific autotrophic Afipia and Thiobacillus strains within complex microbiomes.</title>
        <authorList>
            <person name="Huddy R.J."/>
            <person name="Sachdeva R."/>
            <person name="Kadzinga F."/>
            <person name="Kantor R.S."/>
            <person name="Harrison S.T.L."/>
            <person name="Banfield J.F."/>
        </authorList>
    </citation>
    <scope>NUCLEOTIDE SEQUENCE</scope>
    <source>
        <strain evidence="12">SCN18_10_11_15_R4_P_38_20</strain>
    </source>
</reference>
<dbReference type="Pfam" id="PF01059">
    <property type="entry name" value="Oxidored_q5_N"/>
    <property type="match status" value="1"/>
</dbReference>
<dbReference type="Pfam" id="PF00361">
    <property type="entry name" value="Proton_antipo_M"/>
    <property type="match status" value="1"/>
</dbReference>
<evidence type="ECO:0000256" key="3">
    <source>
        <dbReference type="ARBA" id="ARBA00022692"/>
    </source>
</evidence>
<feature type="transmembrane region" description="Helical" evidence="9">
    <location>
        <begin position="246"/>
        <end position="264"/>
    </location>
</feature>
<dbReference type="InterPro" id="IPR010227">
    <property type="entry name" value="NADH_Q_OxRdtase_chainM/4"/>
</dbReference>
<keyword evidence="6" id="KW-0520">NAD</keyword>
<evidence type="ECO:0000256" key="2">
    <source>
        <dbReference type="ARBA" id="ARBA00009025"/>
    </source>
</evidence>
<dbReference type="GO" id="GO:0015990">
    <property type="term" value="P:electron transport coupled proton transport"/>
    <property type="evidence" value="ECO:0007669"/>
    <property type="project" value="TreeGrafter"/>
</dbReference>
<dbReference type="EMBL" id="JAFKGL010000012">
    <property type="protein sequence ID" value="MBN9412748.1"/>
    <property type="molecule type" value="Genomic_DNA"/>
</dbReference>
<dbReference type="PANTHER" id="PTHR43507:SF1">
    <property type="entry name" value="NADH-UBIQUINONE OXIDOREDUCTASE CHAIN 4"/>
    <property type="match status" value="1"/>
</dbReference>
<dbReference type="GO" id="GO:0003954">
    <property type="term" value="F:NADH dehydrogenase activity"/>
    <property type="evidence" value="ECO:0007669"/>
    <property type="project" value="TreeGrafter"/>
</dbReference>
<dbReference type="PANTHER" id="PTHR43507">
    <property type="entry name" value="NADH-UBIQUINONE OXIDOREDUCTASE CHAIN 4"/>
    <property type="match status" value="1"/>
</dbReference>
<proteinExistence type="inferred from homology"/>
<feature type="transmembrane region" description="Helical" evidence="9">
    <location>
        <begin position="116"/>
        <end position="132"/>
    </location>
</feature>
<keyword evidence="12" id="KW-0560">Oxidoreductase</keyword>
<keyword evidence="7 9" id="KW-0472">Membrane</keyword>